<dbReference type="EMBL" id="WKKX01000294">
    <property type="protein sequence ID" value="MSE08480.1"/>
    <property type="molecule type" value="Genomic_DNA"/>
</dbReference>
<proteinExistence type="predicted"/>
<dbReference type="AlphaFoldDB" id="A0A7X2MF90"/>
<accession>A0A7X2MF90</accession>
<name>A0A7X2MF90_9LACO</name>
<keyword evidence="1" id="KW-0456">Lyase</keyword>
<sequence length="31" mass="3789">MKYDIPIIALDFPDKEKTFEFLKKFPEDEKL</sequence>
<evidence type="ECO:0000313" key="1">
    <source>
        <dbReference type="EMBL" id="MSE08480.1"/>
    </source>
</evidence>
<dbReference type="GO" id="GO:0004590">
    <property type="term" value="F:orotidine-5'-phosphate decarboxylase activity"/>
    <property type="evidence" value="ECO:0007669"/>
    <property type="project" value="UniProtKB-EC"/>
</dbReference>
<dbReference type="Proteomes" id="UP000467635">
    <property type="component" value="Unassembled WGS sequence"/>
</dbReference>
<gene>
    <name evidence="1" type="ORF">GKC33_07105</name>
</gene>
<comment type="caution">
    <text evidence="1">The sequence shown here is derived from an EMBL/GenBank/DDBJ whole genome shotgun (WGS) entry which is preliminary data.</text>
</comment>
<dbReference type="EC" id="4.1.1.23" evidence="1"/>
<protein>
    <submittedName>
        <fullName evidence="1">Orotidine-5'-phosphate decarboxylase</fullName>
        <ecNumber evidence="1">4.1.1.23</ecNumber>
    </submittedName>
</protein>
<evidence type="ECO:0000313" key="2">
    <source>
        <dbReference type="Proteomes" id="UP000467635"/>
    </source>
</evidence>
<reference evidence="1 2" key="1">
    <citation type="submission" date="2019-11" db="EMBL/GenBank/DDBJ databases">
        <title>Draft Genome Sequence of Plant Growth-Promoting Rhizosphere-Associated Bacteria.</title>
        <authorList>
            <person name="Vasilyev I.Y."/>
            <person name="Radchenko V."/>
            <person name="Ilnitskaya E.V."/>
        </authorList>
    </citation>
    <scope>NUCLEOTIDE SEQUENCE [LARGE SCALE GENOMIC DNA]</scope>
    <source>
        <strain evidence="1 2">VRA_01-1sq_f</strain>
    </source>
</reference>
<feature type="non-terminal residue" evidence="1">
    <location>
        <position position="31"/>
    </location>
</feature>
<organism evidence="1 2">
    <name type="scientific">Ligilactobacillus salivarius</name>
    <dbReference type="NCBI Taxonomy" id="1624"/>
    <lineage>
        <taxon>Bacteria</taxon>
        <taxon>Bacillati</taxon>
        <taxon>Bacillota</taxon>
        <taxon>Bacilli</taxon>
        <taxon>Lactobacillales</taxon>
        <taxon>Lactobacillaceae</taxon>
        <taxon>Ligilactobacillus</taxon>
    </lineage>
</organism>